<protein>
    <submittedName>
        <fullName evidence="1">Uncharacterized protein</fullName>
    </submittedName>
</protein>
<evidence type="ECO:0000313" key="2">
    <source>
        <dbReference type="Proteomes" id="UP000717634"/>
    </source>
</evidence>
<reference evidence="1 2" key="1">
    <citation type="submission" date="2020-03" db="EMBL/GenBank/DDBJ databases">
        <title>Genomic Encyclopedia of Type Strains, Phase IV (KMG-V): Genome sequencing to study the core and pangenomes of soil and plant-associated prokaryotes.</title>
        <authorList>
            <person name="Whitman W."/>
        </authorList>
    </citation>
    <scope>NUCLEOTIDE SEQUENCE [LARGE SCALE GENOMIC DNA]</scope>
    <source>
        <strain evidence="1 2">1B</strain>
    </source>
</reference>
<name>A0ABX1HP97_9BACT</name>
<organism evidence="1 2">
    <name type="scientific">Hymenobacter artigasi</name>
    <dbReference type="NCBI Taxonomy" id="2719616"/>
    <lineage>
        <taxon>Bacteria</taxon>
        <taxon>Pseudomonadati</taxon>
        <taxon>Bacteroidota</taxon>
        <taxon>Cytophagia</taxon>
        <taxon>Cytophagales</taxon>
        <taxon>Hymenobacteraceae</taxon>
        <taxon>Hymenobacter</taxon>
    </lineage>
</organism>
<comment type="caution">
    <text evidence="1">The sequence shown here is derived from an EMBL/GenBank/DDBJ whole genome shotgun (WGS) entry which is preliminary data.</text>
</comment>
<gene>
    <name evidence="1" type="ORF">HBN54_003416</name>
</gene>
<dbReference type="EMBL" id="JAAVTK010000011">
    <property type="protein sequence ID" value="NKI90806.1"/>
    <property type="molecule type" value="Genomic_DNA"/>
</dbReference>
<proteinExistence type="predicted"/>
<keyword evidence="2" id="KW-1185">Reference proteome</keyword>
<accession>A0ABX1HP97</accession>
<dbReference type="Proteomes" id="UP000717634">
    <property type="component" value="Unassembled WGS sequence"/>
</dbReference>
<sequence>MEAVCRLLLWACTRTDSSARACGRQNVATGQITPPDRDVTVALAPQIGNALLKRRLLHPGRSPNREQAIGFFTDSRFLLA</sequence>
<evidence type="ECO:0000313" key="1">
    <source>
        <dbReference type="EMBL" id="NKI90806.1"/>
    </source>
</evidence>